<dbReference type="Gene3D" id="3.40.50.2000">
    <property type="entry name" value="Glycogen Phosphorylase B"/>
    <property type="match status" value="2"/>
</dbReference>
<evidence type="ECO:0008006" key="5">
    <source>
        <dbReference type="Google" id="ProtNLM"/>
    </source>
</evidence>
<dbReference type="Proteomes" id="UP001329825">
    <property type="component" value="Chromosome 7"/>
</dbReference>
<sequence length="567" mass="62701">MTVVKPTHFVVVPLAMWGHLRPLLHLSLNLLAVHPNLHLTLLAAPSVLPKVESELKSTSFAHIYTPSPTTSGTSTPSLGASASASAGASTDAHHTSSKEQQQENKAIADRLQVITCISPEFDLPEQWDPATMAKEGVDYAKTIPAFLKDLLGKEHKIQGINNKFEDIAPDFLIFDVFNFFIPDVMRAVSCESGNRVIPLIGFVPSNATASYHTFAEEEKGGSFAKMLRLVKEDVAKGRDTTEAYGEHSFAAYGQVKKLPGLADKFDWPNMATIPFPPGTFMAVIPSVQLTDDENMTGLICPTTAEIEMEAVEALEKDLGKRVYMVGPQFPESSWIGEHPIPKASNAEDEKVYRFLDDMDEKYGPNSVIYVSFGSIFFPVLRPEIIRYILQSLKQAGFPFLFAHASGMAQIPDELIKELEEYDDCCIVNFAPQWDVVNHDATGFFLTHCGSNSTAEAILAELPLVTMPFAADQGEFAALLTEVYKVGIDLKQVKTFSKPEYNKLYDGTVVLGTEDAIKEELHETWNKLRGPEGEVLRTNMKKLKSTVKQSWVNGRSKKDMLALGRCFE</sequence>
<dbReference type="PANTHER" id="PTHR48045:SF34">
    <property type="entry name" value="ISOFLAVONE 7-O-GLUCOSYLTRANSFERASE 1-LIKE"/>
    <property type="match status" value="1"/>
</dbReference>
<name>A0ABZ1D3U0_9TREE</name>
<dbReference type="SUPFAM" id="SSF53756">
    <property type="entry name" value="UDP-Glycosyltransferase/glycogen phosphorylase"/>
    <property type="match status" value="1"/>
</dbReference>
<dbReference type="EMBL" id="CP141887">
    <property type="protein sequence ID" value="WRT68708.1"/>
    <property type="molecule type" value="Genomic_DNA"/>
</dbReference>
<evidence type="ECO:0000313" key="4">
    <source>
        <dbReference type="Proteomes" id="UP001329825"/>
    </source>
</evidence>
<dbReference type="PANTHER" id="PTHR48045">
    <property type="entry name" value="UDP-GLYCOSYLTRANSFERASE 72B1"/>
    <property type="match status" value="1"/>
</dbReference>
<proteinExistence type="predicted"/>
<protein>
    <recommendedName>
        <fullName evidence="5">UDP-glycosyltransferases domain-containing protein</fullName>
    </recommendedName>
</protein>
<evidence type="ECO:0000256" key="2">
    <source>
        <dbReference type="SAM" id="MobiDB-lite"/>
    </source>
</evidence>
<keyword evidence="4" id="KW-1185">Reference proteome</keyword>
<feature type="region of interest" description="Disordered" evidence="2">
    <location>
        <begin position="64"/>
        <end position="104"/>
    </location>
</feature>
<reference evidence="3 4" key="1">
    <citation type="submission" date="2024-01" db="EMBL/GenBank/DDBJ databases">
        <title>Comparative genomics of Cryptococcus and Kwoniella reveals pathogenesis evolution and contrasting modes of karyotype evolution via chromosome fusion or intercentromeric recombination.</title>
        <authorList>
            <person name="Coelho M.A."/>
            <person name="David-Palma M."/>
            <person name="Shea T."/>
            <person name="Bowers K."/>
            <person name="McGinley-Smith S."/>
            <person name="Mohammad A.W."/>
            <person name="Gnirke A."/>
            <person name="Yurkov A.M."/>
            <person name="Nowrousian M."/>
            <person name="Sun S."/>
            <person name="Cuomo C.A."/>
            <person name="Heitman J."/>
        </authorList>
    </citation>
    <scope>NUCLEOTIDE SEQUENCE [LARGE SCALE GENOMIC DNA]</scope>
    <source>
        <strain evidence="3">CBS 11374</strain>
    </source>
</reference>
<feature type="compositionally biased region" description="Low complexity" evidence="2">
    <location>
        <begin position="65"/>
        <end position="90"/>
    </location>
</feature>
<evidence type="ECO:0000256" key="1">
    <source>
        <dbReference type="ARBA" id="ARBA00022679"/>
    </source>
</evidence>
<feature type="compositionally biased region" description="Basic and acidic residues" evidence="2">
    <location>
        <begin position="91"/>
        <end position="104"/>
    </location>
</feature>
<accession>A0ABZ1D3U0</accession>
<keyword evidence="1" id="KW-0808">Transferase</keyword>
<dbReference type="Pfam" id="PF00201">
    <property type="entry name" value="UDPGT"/>
    <property type="match status" value="1"/>
</dbReference>
<dbReference type="CDD" id="cd03784">
    <property type="entry name" value="GT1_Gtf-like"/>
    <property type="match status" value="1"/>
</dbReference>
<dbReference type="RefSeq" id="XP_062793447.1">
    <property type="nucleotide sequence ID" value="XM_062937396.1"/>
</dbReference>
<dbReference type="GeneID" id="87957818"/>
<gene>
    <name evidence="3" type="ORF">IL334_005688</name>
</gene>
<evidence type="ECO:0000313" key="3">
    <source>
        <dbReference type="EMBL" id="WRT68708.1"/>
    </source>
</evidence>
<dbReference type="InterPro" id="IPR002213">
    <property type="entry name" value="UDP_glucos_trans"/>
</dbReference>
<organism evidence="3 4">
    <name type="scientific">Kwoniella shivajii</name>
    <dbReference type="NCBI Taxonomy" id="564305"/>
    <lineage>
        <taxon>Eukaryota</taxon>
        <taxon>Fungi</taxon>
        <taxon>Dikarya</taxon>
        <taxon>Basidiomycota</taxon>
        <taxon>Agaricomycotina</taxon>
        <taxon>Tremellomycetes</taxon>
        <taxon>Tremellales</taxon>
        <taxon>Cryptococcaceae</taxon>
        <taxon>Kwoniella</taxon>
    </lineage>
</organism>